<dbReference type="EMBL" id="JAGSPA010000001">
    <property type="protein sequence ID" value="MBV7255276.1"/>
    <property type="molecule type" value="Genomic_DNA"/>
</dbReference>
<evidence type="ECO:0000313" key="2">
    <source>
        <dbReference type="EMBL" id="MBV7255276.1"/>
    </source>
</evidence>
<organism evidence="2 3">
    <name type="scientific">Pacificimonas pallii</name>
    <dbReference type="NCBI Taxonomy" id="2827236"/>
    <lineage>
        <taxon>Bacteria</taxon>
        <taxon>Pseudomonadati</taxon>
        <taxon>Pseudomonadota</taxon>
        <taxon>Alphaproteobacteria</taxon>
        <taxon>Sphingomonadales</taxon>
        <taxon>Sphingosinicellaceae</taxon>
        <taxon>Pacificimonas</taxon>
    </lineage>
</organism>
<dbReference type="InterPro" id="IPR027843">
    <property type="entry name" value="DUF4440"/>
</dbReference>
<protein>
    <submittedName>
        <fullName evidence="2">Nuclear transport factor 2 family protein</fullName>
    </submittedName>
</protein>
<keyword evidence="3" id="KW-1185">Reference proteome</keyword>
<sequence>MGNIRFSNSAGALLTGLMLVGACTQSPVSQDQSGGDAEAIAASLIEADRAYEATNNQAGFQAANEAHFNFEDGFLMEPGQGVLRGKEAILAERSLSAVPSPVRWSADNAMGASSGDFGITWGKFSVDGESTTEGQYLTVWKKDDQGEWKIITDVALDDPQPEAE</sequence>
<dbReference type="RefSeq" id="WP_218443552.1">
    <property type="nucleotide sequence ID" value="NZ_JAGSPA010000001.1"/>
</dbReference>
<comment type="caution">
    <text evidence="2">The sequence shown here is derived from an EMBL/GenBank/DDBJ whole genome shotgun (WGS) entry which is preliminary data.</text>
</comment>
<dbReference type="Pfam" id="PF14534">
    <property type="entry name" value="DUF4440"/>
    <property type="match status" value="1"/>
</dbReference>
<evidence type="ECO:0000313" key="3">
    <source>
        <dbReference type="Proteomes" id="UP000722336"/>
    </source>
</evidence>
<evidence type="ECO:0000259" key="1">
    <source>
        <dbReference type="Pfam" id="PF14534"/>
    </source>
</evidence>
<proteinExistence type="predicted"/>
<dbReference type="Proteomes" id="UP000722336">
    <property type="component" value="Unassembled WGS sequence"/>
</dbReference>
<dbReference type="PROSITE" id="PS51257">
    <property type="entry name" value="PROKAR_LIPOPROTEIN"/>
    <property type="match status" value="1"/>
</dbReference>
<gene>
    <name evidence="2" type="ORF">KCG44_00610</name>
</gene>
<name>A0ABS6SAG0_9SPHN</name>
<accession>A0ABS6SAG0</accession>
<feature type="domain" description="DUF4440" evidence="1">
    <location>
        <begin position="46"/>
        <end position="150"/>
    </location>
</feature>
<reference evidence="2 3" key="1">
    <citation type="submission" date="2021-04" db="EMBL/GenBank/DDBJ databases">
        <authorList>
            <person name="Pira H."/>
            <person name="Risdian C."/>
            <person name="Wink J."/>
        </authorList>
    </citation>
    <scope>NUCLEOTIDE SEQUENCE [LARGE SCALE GENOMIC DNA]</scope>
    <source>
        <strain evidence="2 3">WHA3</strain>
    </source>
</reference>